<feature type="binding site" evidence="4">
    <location>
        <position position="24"/>
    </location>
    <ligand>
        <name>Mg(2+)</name>
        <dbReference type="ChEBI" id="CHEBI:18420"/>
        <label>2</label>
    </ligand>
</feature>
<evidence type="ECO:0000256" key="2">
    <source>
        <dbReference type="NCBIfam" id="TIGR00437"/>
    </source>
</evidence>
<dbReference type="InterPro" id="IPR003373">
    <property type="entry name" value="Fe2_transport_prot-B"/>
</dbReference>
<dbReference type="InterPro" id="IPR030389">
    <property type="entry name" value="G_FEOB_dom"/>
</dbReference>
<dbReference type="Pfam" id="PF07670">
    <property type="entry name" value="Gate"/>
    <property type="match status" value="2"/>
</dbReference>
<evidence type="ECO:0000256" key="1">
    <source>
        <dbReference type="ARBA" id="ARBA00031200"/>
    </source>
</evidence>
<dbReference type="InterPro" id="IPR027417">
    <property type="entry name" value="P-loop_NTPase"/>
</dbReference>
<feature type="binding site" evidence="3">
    <location>
        <begin position="55"/>
        <end position="58"/>
    </location>
    <ligand>
        <name>GTP</name>
        <dbReference type="ChEBI" id="CHEBI:37565"/>
        <label>1</label>
    </ligand>
</feature>
<dbReference type="PRINTS" id="PR00326">
    <property type="entry name" value="GTP1OBG"/>
</dbReference>
<keyword evidence="4" id="KW-0479">Metal-binding</keyword>
<dbReference type="PROSITE" id="PS51711">
    <property type="entry name" value="G_FEOB"/>
    <property type="match status" value="1"/>
</dbReference>
<dbReference type="InterPro" id="IPR041069">
    <property type="entry name" value="FeoB_Cyto"/>
</dbReference>
<sequence>MEVRVALIGQPNVGKSSLFKALTGGDVRIANWPGTSVERVEGVVEYKGRRIRLVDLPGIYGFSATTLEERLSRDYILSGEPHVVVVLVDATLPERTLYLAVEALELTGNVIIAFTKTDLAHSHGVHINYELIQNKLKAPVVATSIVDDRGLNALLDKVLETASKPSGKPLLNLDYGELEPFVESVQRIILEHRVLANYPSRWLAVRLLEGDAELEERLLREAGEEVLNKVRAVRSEAQRIVGRDLAALTASKRFQFILEVLGSGIVKKKVAGGGFKYRFFYNPVLGPLASILFITLMFLAVFTINTGFPLNTLLSALGQEELAVAVENYSVSGLMEEYLGAVQEWVGGVVGNPVAASLIAEGVVGGVGTVLTFIPLILVVSLILAALEDSGLLPRMAIGAHYLTSKMGLSGAAIFPLTLSLGCNVPAILATRASISLRERLRLAITLPFIPCQARLIVLLALSTALSTFSSSLLVIAGYLSAFLAFITVNYALYRLQDKPRGRNPELLLEVPPVHRPVPRVLWWMVWSDLKHFVKRAGLVILSASVAAWLLTHVSTSLQLTLDPSDSVAAAVSRVLTPVLEPLGISGPGAWMVVFALITGFFAKELFISSLLVVSGSPTVRQAASLLGLGDAELIPLAVFMVLYVPCLATLSAIYSETRSARHVALTVALMMAIAYAGSLLTRLLITMG</sequence>
<feature type="binding site" evidence="3">
    <location>
        <begin position="34"/>
        <end position="38"/>
    </location>
    <ligand>
        <name>GTP</name>
        <dbReference type="ChEBI" id="CHEBI:37565"/>
        <label>1</label>
    </ligand>
</feature>
<feature type="transmembrane region" description="Helical" evidence="5">
    <location>
        <begin position="407"/>
        <end position="431"/>
    </location>
</feature>
<evidence type="ECO:0000256" key="5">
    <source>
        <dbReference type="SAM" id="Phobius"/>
    </source>
</evidence>
<feature type="transmembrane region" description="Helical" evidence="5">
    <location>
        <begin position="284"/>
        <end position="304"/>
    </location>
</feature>
<feature type="transmembrane region" description="Helical" evidence="5">
    <location>
        <begin position="443"/>
        <end position="466"/>
    </location>
</feature>
<dbReference type="GO" id="GO:0015093">
    <property type="term" value="F:ferrous iron transmembrane transporter activity"/>
    <property type="evidence" value="ECO:0007669"/>
    <property type="project" value="UniProtKB-UniRule"/>
</dbReference>
<dbReference type="Gene3D" id="3.40.50.300">
    <property type="entry name" value="P-loop containing nucleotide triphosphate hydrolases"/>
    <property type="match status" value="1"/>
</dbReference>
<keyword evidence="4" id="KW-0460">Magnesium</keyword>
<dbReference type="GO" id="GO:0005886">
    <property type="term" value="C:plasma membrane"/>
    <property type="evidence" value="ECO:0007669"/>
    <property type="project" value="TreeGrafter"/>
</dbReference>
<feature type="transmembrane region" description="Helical" evidence="5">
    <location>
        <begin position="472"/>
        <end position="494"/>
    </location>
</feature>
<dbReference type="Gene3D" id="1.10.287.1770">
    <property type="match status" value="1"/>
</dbReference>
<feature type="domain" description="FeoB-type G" evidence="6">
    <location>
        <begin position="2"/>
        <end position="164"/>
    </location>
</feature>
<name>A0A7C2FF44_9CREN</name>
<dbReference type="GO" id="GO:0046872">
    <property type="term" value="F:metal ion binding"/>
    <property type="evidence" value="ECO:0007669"/>
    <property type="project" value="UniProtKB-KW"/>
</dbReference>
<reference evidence="7" key="1">
    <citation type="journal article" date="2020" name="mSystems">
        <title>Genome- and Community-Level Interaction Insights into Carbon Utilization and Element Cycling Functions of Hydrothermarchaeota in Hydrothermal Sediment.</title>
        <authorList>
            <person name="Zhou Z."/>
            <person name="Liu Y."/>
            <person name="Xu W."/>
            <person name="Pan J."/>
            <person name="Luo Z.H."/>
            <person name="Li M."/>
        </authorList>
    </citation>
    <scope>NUCLEOTIDE SEQUENCE [LARGE SCALE GENOMIC DNA]</scope>
    <source>
        <strain evidence="7">SpSt-23</strain>
    </source>
</reference>
<keyword evidence="5" id="KW-1133">Transmembrane helix</keyword>
<evidence type="ECO:0000256" key="4">
    <source>
        <dbReference type="PIRSR" id="PIRSR603373-2"/>
    </source>
</evidence>
<dbReference type="PANTHER" id="PTHR43185">
    <property type="entry name" value="FERROUS IRON TRANSPORT PROTEIN B"/>
    <property type="match status" value="1"/>
</dbReference>
<keyword evidence="3" id="KW-0547">Nucleotide-binding</keyword>
<proteinExistence type="predicted"/>
<comment type="caution">
    <text evidence="7">The sequence shown here is derived from an EMBL/GenBank/DDBJ whole genome shotgun (WGS) entry which is preliminary data.</text>
</comment>
<evidence type="ECO:0000256" key="3">
    <source>
        <dbReference type="PIRSR" id="PIRSR603373-1"/>
    </source>
</evidence>
<dbReference type="SUPFAM" id="SSF52540">
    <property type="entry name" value="P-loop containing nucleoside triphosphate hydrolases"/>
    <property type="match status" value="1"/>
</dbReference>
<dbReference type="GO" id="GO:0005525">
    <property type="term" value="F:GTP binding"/>
    <property type="evidence" value="ECO:0007669"/>
    <property type="project" value="UniProtKB-KW"/>
</dbReference>
<organism evidence="7">
    <name type="scientific">Thermosphaera aggregans</name>
    <dbReference type="NCBI Taxonomy" id="54254"/>
    <lineage>
        <taxon>Archaea</taxon>
        <taxon>Thermoproteota</taxon>
        <taxon>Thermoprotei</taxon>
        <taxon>Desulfurococcales</taxon>
        <taxon>Desulfurococcaceae</taxon>
        <taxon>Thermosphaera</taxon>
    </lineage>
</organism>
<feature type="binding site" evidence="4">
    <location>
        <position position="23"/>
    </location>
    <ligand>
        <name>Mg(2+)</name>
        <dbReference type="ChEBI" id="CHEBI:18420"/>
        <label>2</label>
    </ligand>
</feature>
<dbReference type="PANTHER" id="PTHR43185:SF1">
    <property type="entry name" value="FE(2+) TRANSPORTER FEOB"/>
    <property type="match status" value="1"/>
</dbReference>
<keyword evidence="5" id="KW-0472">Membrane</keyword>
<keyword evidence="5" id="KW-0812">Transmembrane</keyword>
<feature type="binding site" evidence="4">
    <location>
        <position position="21"/>
    </location>
    <ligand>
        <name>Mg(2+)</name>
        <dbReference type="ChEBI" id="CHEBI:18420"/>
        <label>2</label>
    </ligand>
</feature>
<feature type="transmembrane region" description="Helical" evidence="5">
    <location>
        <begin position="661"/>
        <end position="686"/>
    </location>
</feature>
<dbReference type="Pfam" id="PF17910">
    <property type="entry name" value="FeoB_Cyto"/>
    <property type="match status" value="1"/>
</dbReference>
<feature type="transmembrane region" description="Helical" evidence="5">
    <location>
        <begin position="363"/>
        <end position="387"/>
    </location>
</feature>
<dbReference type="InterPro" id="IPR050860">
    <property type="entry name" value="FeoB_GTPase"/>
</dbReference>
<evidence type="ECO:0000313" key="7">
    <source>
        <dbReference type="EMBL" id="HEF87961.1"/>
    </source>
</evidence>
<feature type="transmembrane region" description="Helical" evidence="5">
    <location>
        <begin position="533"/>
        <end position="552"/>
    </location>
</feature>
<dbReference type="Pfam" id="PF02421">
    <property type="entry name" value="FeoB_N"/>
    <property type="match status" value="1"/>
</dbReference>
<dbReference type="InterPro" id="IPR006073">
    <property type="entry name" value="GTP-bd"/>
</dbReference>
<feature type="binding site" evidence="3">
    <location>
        <begin position="9"/>
        <end position="16"/>
    </location>
    <ligand>
        <name>GTP</name>
        <dbReference type="ChEBI" id="CHEBI:37565"/>
        <label>1</label>
    </ligand>
</feature>
<feature type="transmembrane region" description="Helical" evidence="5">
    <location>
        <begin position="590"/>
        <end position="614"/>
    </location>
</feature>
<gene>
    <name evidence="7" type="primary">feoB</name>
    <name evidence="7" type="ORF">ENP55_06800</name>
</gene>
<feature type="transmembrane region" description="Helical" evidence="5">
    <location>
        <begin position="634"/>
        <end position="655"/>
    </location>
</feature>
<accession>A0A7C2FF44</accession>
<dbReference type="InterPro" id="IPR011642">
    <property type="entry name" value="Gate_dom"/>
</dbReference>
<protein>
    <recommendedName>
        <fullName evidence="1 2">Ferrous iron transport protein B</fullName>
    </recommendedName>
</protein>
<dbReference type="EMBL" id="DSJT01000038">
    <property type="protein sequence ID" value="HEF87961.1"/>
    <property type="molecule type" value="Genomic_DNA"/>
</dbReference>
<evidence type="ECO:0000259" key="6">
    <source>
        <dbReference type="PROSITE" id="PS51711"/>
    </source>
</evidence>
<dbReference type="NCBIfam" id="TIGR00437">
    <property type="entry name" value="feoB"/>
    <property type="match status" value="1"/>
</dbReference>
<keyword evidence="3" id="KW-0342">GTP-binding</keyword>
<dbReference type="AlphaFoldDB" id="A0A7C2FF44"/>
<dbReference type="CDD" id="cd01879">
    <property type="entry name" value="FeoB"/>
    <property type="match status" value="1"/>
</dbReference>